<organism evidence="1">
    <name type="scientific">Solanum chacoense</name>
    <name type="common">Chaco potato</name>
    <dbReference type="NCBI Taxonomy" id="4108"/>
    <lineage>
        <taxon>Eukaryota</taxon>
        <taxon>Viridiplantae</taxon>
        <taxon>Streptophyta</taxon>
        <taxon>Embryophyta</taxon>
        <taxon>Tracheophyta</taxon>
        <taxon>Spermatophyta</taxon>
        <taxon>Magnoliopsida</taxon>
        <taxon>eudicotyledons</taxon>
        <taxon>Gunneridae</taxon>
        <taxon>Pentapetalae</taxon>
        <taxon>asterids</taxon>
        <taxon>lamiids</taxon>
        <taxon>Solanales</taxon>
        <taxon>Solanaceae</taxon>
        <taxon>Solanoideae</taxon>
        <taxon>Solaneae</taxon>
        <taxon>Solanum</taxon>
    </lineage>
</organism>
<proteinExistence type="predicted"/>
<sequence>MTFYPLKWERDRSTDKFMSAKVPKLDNLLHVLKSHKTHLISLWALRFPQIILQQQMQFTFSFINHSNIHLNNWPTQCIFVAGASNDFTNL</sequence>
<accession>A0A0V0GUH5</accession>
<reference evidence="1" key="1">
    <citation type="submission" date="2015-12" db="EMBL/GenBank/DDBJ databases">
        <title>Gene expression during late stages of embryo sac development: a critical building block for successful pollen-pistil interactions.</title>
        <authorList>
            <person name="Liu Y."/>
            <person name="Joly V."/>
            <person name="Sabar M."/>
            <person name="Matton D.P."/>
        </authorList>
    </citation>
    <scope>NUCLEOTIDE SEQUENCE</scope>
</reference>
<protein>
    <submittedName>
        <fullName evidence="1">Putative ovule protein</fullName>
    </submittedName>
</protein>
<name>A0A0V0GUH5_SOLCH</name>
<dbReference type="AlphaFoldDB" id="A0A0V0GUH5"/>
<dbReference type="EMBL" id="GEDG01031947">
    <property type="protein sequence ID" value="JAP11088.1"/>
    <property type="molecule type" value="Transcribed_RNA"/>
</dbReference>
<evidence type="ECO:0000313" key="1">
    <source>
        <dbReference type="EMBL" id="JAP11088.1"/>
    </source>
</evidence>